<feature type="compositionally biased region" description="Basic and acidic residues" evidence="2">
    <location>
        <begin position="451"/>
        <end position="460"/>
    </location>
</feature>
<feature type="compositionally biased region" description="Basic and acidic residues" evidence="2">
    <location>
        <begin position="560"/>
        <end position="571"/>
    </location>
</feature>
<reference evidence="3" key="1">
    <citation type="journal article" date="2023" name="Mol. Phylogenet. Evol.">
        <title>Genome-scale phylogeny and comparative genomics of the fungal order Sordariales.</title>
        <authorList>
            <person name="Hensen N."/>
            <person name="Bonometti L."/>
            <person name="Westerberg I."/>
            <person name="Brannstrom I.O."/>
            <person name="Guillou S."/>
            <person name="Cros-Aarteil S."/>
            <person name="Calhoun S."/>
            <person name="Haridas S."/>
            <person name="Kuo A."/>
            <person name="Mondo S."/>
            <person name="Pangilinan J."/>
            <person name="Riley R."/>
            <person name="LaButti K."/>
            <person name="Andreopoulos B."/>
            <person name="Lipzen A."/>
            <person name="Chen C."/>
            <person name="Yan M."/>
            <person name="Daum C."/>
            <person name="Ng V."/>
            <person name="Clum A."/>
            <person name="Steindorff A."/>
            <person name="Ohm R.A."/>
            <person name="Martin F."/>
            <person name="Silar P."/>
            <person name="Natvig D.O."/>
            <person name="Lalanne C."/>
            <person name="Gautier V."/>
            <person name="Ament-Velasquez S.L."/>
            <person name="Kruys A."/>
            <person name="Hutchinson M.I."/>
            <person name="Powell A.J."/>
            <person name="Barry K."/>
            <person name="Miller A.N."/>
            <person name="Grigoriev I.V."/>
            <person name="Debuchy R."/>
            <person name="Gladieux P."/>
            <person name="Hiltunen Thoren M."/>
            <person name="Johannesson H."/>
        </authorList>
    </citation>
    <scope>NUCLEOTIDE SEQUENCE</scope>
    <source>
        <strain evidence="3">PSN293</strain>
    </source>
</reference>
<name>A0AAN7B5I0_9PEZI</name>
<dbReference type="EMBL" id="MU858165">
    <property type="protein sequence ID" value="KAK4210802.1"/>
    <property type="molecule type" value="Genomic_DNA"/>
</dbReference>
<dbReference type="PANTHER" id="PTHR43941">
    <property type="entry name" value="STRUCTURAL MAINTENANCE OF CHROMOSOMES PROTEIN 2"/>
    <property type="match status" value="1"/>
</dbReference>
<evidence type="ECO:0000256" key="2">
    <source>
        <dbReference type="SAM" id="MobiDB-lite"/>
    </source>
</evidence>
<feature type="compositionally biased region" description="Polar residues" evidence="2">
    <location>
        <begin position="1"/>
        <end position="17"/>
    </location>
</feature>
<keyword evidence="1" id="KW-0175">Coiled coil</keyword>
<dbReference type="AlphaFoldDB" id="A0AAN7B5I0"/>
<evidence type="ECO:0000313" key="4">
    <source>
        <dbReference type="Proteomes" id="UP001301769"/>
    </source>
</evidence>
<accession>A0AAN7B5I0</accession>
<dbReference type="SUPFAM" id="SSF57997">
    <property type="entry name" value="Tropomyosin"/>
    <property type="match status" value="1"/>
</dbReference>
<evidence type="ECO:0000256" key="1">
    <source>
        <dbReference type="SAM" id="Coils"/>
    </source>
</evidence>
<keyword evidence="4" id="KW-1185">Reference proteome</keyword>
<feature type="region of interest" description="Disordered" evidence="2">
    <location>
        <begin position="1"/>
        <end position="35"/>
    </location>
</feature>
<feature type="coiled-coil region" evidence="1">
    <location>
        <begin position="62"/>
        <end position="107"/>
    </location>
</feature>
<feature type="coiled-coil region" evidence="1">
    <location>
        <begin position="136"/>
        <end position="212"/>
    </location>
</feature>
<feature type="compositionally biased region" description="Low complexity" evidence="2">
    <location>
        <begin position="625"/>
        <end position="636"/>
    </location>
</feature>
<protein>
    <submittedName>
        <fullName evidence="3">Uncharacterized protein</fullName>
    </submittedName>
</protein>
<dbReference type="Proteomes" id="UP001301769">
    <property type="component" value="Unassembled WGS sequence"/>
</dbReference>
<reference evidence="3" key="2">
    <citation type="submission" date="2023-05" db="EMBL/GenBank/DDBJ databases">
        <authorList>
            <consortium name="Lawrence Berkeley National Laboratory"/>
            <person name="Steindorff A."/>
            <person name="Hensen N."/>
            <person name="Bonometti L."/>
            <person name="Westerberg I."/>
            <person name="Brannstrom I.O."/>
            <person name="Guillou S."/>
            <person name="Cros-Aarteil S."/>
            <person name="Calhoun S."/>
            <person name="Haridas S."/>
            <person name="Kuo A."/>
            <person name="Mondo S."/>
            <person name="Pangilinan J."/>
            <person name="Riley R."/>
            <person name="Labutti K."/>
            <person name="Andreopoulos B."/>
            <person name="Lipzen A."/>
            <person name="Chen C."/>
            <person name="Yanf M."/>
            <person name="Daum C."/>
            <person name="Ng V."/>
            <person name="Clum A."/>
            <person name="Ohm R."/>
            <person name="Martin F."/>
            <person name="Silar P."/>
            <person name="Natvig D."/>
            <person name="Lalanne C."/>
            <person name="Gautier V."/>
            <person name="Ament-Velasquez S.L."/>
            <person name="Kruys A."/>
            <person name="Hutchinson M.I."/>
            <person name="Powell A.J."/>
            <person name="Barry K."/>
            <person name="Miller A.N."/>
            <person name="Grigoriev I.V."/>
            <person name="Debuchy R."/>
            <person name="Gladieux P."/>
            <person name="Thoren M.H."/>
            <person name="Johannesson H."/>
        </authorList>
    </citation>
    <scope>NUCLEOTIDE SEQUENCE</scope>
    <source>
        <strain evidence="3">PSN293</strain>
    </source>
</reference>
<sequence>MANNNKRTVAGGPTQNGPVKGPTAAASPVANSNGAKNYIEREKKLLELLSEHVKDNTGKQAYEQMQHELQQMTQEVQDLKTQLETLRNQHEGQLSKVRDELANQKTLVQNLHASHENRLRELGAKSQRDDAELAALSVTTQTLQEARETLNTLNQRKDHLEGECFQLKQRLDKASDSIQESRRKCGMQQLQIDQLNDDLNRSRKTSRDLNEEMGGLPFDKDAIEEEFEKLATKFHDLVLWAFCDRNLRFPDNHNPNFTSASSQVVSGIPQLASNSMPARYMRCALAEAVISDVLSRLVFSNRILATARLKGNGGDNSADLGPMVAGLETLSSRGYPVEATIIQWQLVKVCQQLKSSRKTVSRATQAVCHILDPWLVVECRESSTKDEFADQLTSLFSEAAGLWQTLQRTRANATAAVGNAGGDWDYEEDSWPEYNMCEKPPSTPTAGKDGSPVDDHDTRRRWSSLTNGHPTSLPVASLFPRILAGNKLSDEHDDDNIIFRGYALLPMQRVLLAAREEFAAQQEQQMRSTPPPMTRRDSGFSRRRVSRAERPAAPAPAPLSRDDQKVRDRGGPSHQKQAESQLPPVGGGSTKSNVSSRRLSVSSRDGGSHAPPLQQRSAVSESERGSSTVSSHRSRR</sequence>
<comment type="caution">
    <text evidence="3">The sequence shown here is derived from an EMBL/GenBank/DDBJ whole genome shotgun (WGS) entry which is preliminary data.</text>
</comment>
<feature type="region of interest" description="Disordered" evidence="2">
    <location>
        <begin position="437"/>
        <end position="470"/>
    </location>
</feature>
<dbReference type="Gene3D" id="1.20.5.170">
    <property type="match status" value="1"/>
</dbReference>
<feature type="compositionally biased region" description="Low complexity" evidence="2">
    <location>
        <begin position="592"/>
        <end position="605"/>
    </location>
</feature>
<evidence type="ECO:0000313" key="3">
    <source>
        <dbReference type="EMBL" id="KAK4210802.1"/>
    </source>
</evidence>
<feature type="compositionally biased region" description="Basic and acidic residues" evidence="2">
    <location>
        <begin position="534"/>
        <end position="550"/>
    </location>
</feature>
<proteinExistence type="predicted"/>
<feature type="region of interest" description="Disordered" evidence="2">
    <location>
        <begin position="521"/>
        <end position="636"/>
    </location>
</feature>
<organism evidence="3 4">
    <name type="scientific">Rhypophila decipiens</name>
    <dbReference type="NCBI Taxonomy" id="261697"/>
    <lineage>
        <taxon>Eukaryota</taxon>
        <taxon>Fungi</taxon>
        <taxon>Dikarya</taxon>
        <taxon>Ascomycota</taxon>
        <taxon>Pezizomycotina</taxon>
        <taxon>Sordariomycetes</taxon>
        <taxon>Sordariomycetidae</taxon>
        <taxon>Sordariales</taxon>
        <taxon>Naviculisporaceae</taxon>
        <taxon>Rhypophila</taxon>
    </lineage>
</organism>
<gene>
    <name evidence="3" type="ORF">QBC37DRAFT_27355</name>
</gene>